<sequence>MDIDVLEQRFNFLEDPVKEQKIAKALIKASRRKNWQTTSEIKAYKENVKRWREESHPQHQYNNYYYSEAEEEKAPMFIDNLSPQGMKRATRLLNKIVTILKQAGEQVNDDLTIIIGKDKIEYEIREDQDKVPHKLTSQERKELANYEREKEEDRWAFRPKIRKYDHPYNGHLRIRFIVSGSHKHYLKDDKQKTLEEQLPAIIATFYETYLETKQKREEYEAQERERKEKEEQEKQREQKIASEKKQVATLINTAKDYQLANVIRTYVKALEKNSNDIDGKKIEWMQSVANWIDPLISEENPYLEKRQHGESDKKKEEYLGEVDESKNSFDNYLNFL</sequence>
<dbReference type="AlphaFoldDB" id="A0A9E2KU87"/>
<evidence type="ECO:0000313" key="3">
    <source>
        <dbReference type="Proteomes" id="UP000824180"/>
    </source>
</evidence>
<feature type="region of interest" description="Disordered" evidence="1">
    <location>
        <begin position="220"/>
        <end position="240"/>
    </location>
</feature>
<reference evidence="2" key="1">
    <citation type="journal article" date="2021" name="PeerJ">
        <title>Extensive microbial diversity within the chicken gut microbiome revealed by metagenomics and culture.</title>
        <authorList>
            <person name="Gilroy R."/>
            <person name="Ravi A."/>
            <person name="Getino M."/>
            <person name="Pursley I."/>
            <person name="Horton D.L."/>
            <person name="Alikhan N.F."/>
            <person name="Baker D."/>
            <person name="Gharbi K."/>
            <person name="Hall N."/>
            <person name="Watson M."/>
            <person name="Adriaenssens E.M."/>
            <person name="Foster-Nyarko E."/>
            <person name="Jarju S."/>
            <person name="Secka A."/>
            <person name="Antonio M."/>
            <person name="Oren A."/>
            <person name="Chaudhuri R.R."/>
            <person name="La Ragione R."/>
            <person name="Hildebrand F."/>
            <person name="Pallen M.J."/>
        </authorList>
    </citation>
    <scope>NUCLEOTIDE SEQUENCE</scope>
    <source>
        <strain evidence="2">876</strain>
    </source>
</reference>
<dbReference type="EMBL" id="JAHLFK010000006">
    <property type="protein sequence ID" value="MBU3829484.1"/>
    <property type="molecule type" value="Genomic_DNA"/>
</dbReference>
<dbReference type="Proteomes" id="UP000824180">
    <property type="component" value="Unassembled WGS sequence"/>
</dbReference>
<name>A0A9E2KU87_9LACO</name>
<evidence type="ECO:0000256" key="1">
    <source>
        <dbReference type="SAM" id="MobiDB-lite"/>
    </source>
</evidence>
<organism evidence="2 3">
    <name type="scientific">Candidatus Limosilactobacillus merdavium</name>
    <dbReference type="NCBI Taxonomy" id="2838651"/>
    <lineage>
        <taxon>Bacteria</taxon>
        <taxon>Bacillati</taxon>
        <taxon>Bacillota</taxon>
        <taxon>Bacilli</taxon>
        <taxon>Lactobacillales</taxon>
        <taxon>Lactobacillaceae</taxon>
        <taxon>Limosilactobacillus</taxon>
    </lineage>
</organism>
<proteinExistence type="predicted"/>
<protein>
    <submittedName>
        <fullName evidence="2">Uncharacterized protein</fullName>
    </submittedName>
</protein>
<reference evidence="2" key="2">
    <citation type="submission" date="2021-04" db="EMBL/GenBank/DDBJ databases">
        <authorList>
            <person name="Gilroy R."/>
        </authorList>
    </citation>
    <scope>NUCLEOTIDE SEQUENCE</scope>
    <source>
        <strain evidence="2">876</strain>
    </source>
</reference>
<evidence type="ECO:0000313" key="2">
    <source>
        <dbReference type="EMBL" id="MBU3829484.1"/>
    </source>
</evidence>
<comment type="caution">
    <text evidence="2">The sequence shown here is derived from an EMBL/GenBank/DDBJ whole genome shotgun (WGS) entry which is preliminary data.</text>
</comment>
<gene>
    <name evidence="2" type="ORF">H9843_01050</name>
</gene>
<accession>A0A9E2KU87</accession>